<dbReference type="HOGENOM" id="CLU_1585645_0_0_3"/>
<evidence type="ECO:0000256" key="1">
    <source>
        <dbReference type="SAM" id="MobiDB-lite"/>
    </source>
</evidence>
<organism evidence="2 3">
    <name type="scientific">Synechococcus elongatus (strain ATCC 33912 / PCC 7942 / FACHB-805)</name>
    <name type="common">Anacystis nidulans R2</name>
    <dbReference type="NCBI Taxonomy" id="1140"/>
    <lineage>
        <taxon>Bacteria</taxon>
        <taxon>Bacillati</taxon>
        <taxon>Cyanobacteriota</taxon>
        <taxon>Cyanophyceae</taxon>
        <taxon>Synechococcales</taxon>
        <taxon>Synechococcaceae</taxon>
        <taxon>Synechococcus</taxon>
    </lineage>
</organism>
<protein>
    <submittedName>
        <fullName evidence="2">Uncharacterized protein</fullName>
    </submittedName>
</protein>
<dbReference type="STRING" id="1140.Synpcc7942_1561"/>
<feature type="compositionally biased region" description="Basic and acidic residues" evidence="1">
    <location>
        <begin position="46"/>
        <end position="55"/>
    </location>
</feature>
<dbReference type="EMBL" id="CP000100">
    <property type="protein sequence ID" value="ABB57591.1"/>
    <property type="molecule type" value="Genomic_DNA"/>
</dbReference>
<sequence length="168" mass="19834">MTQQSDLERNQELQELINMAKERVGDLLSDAEIEEVAQSVLEEMEDRNRRFRGDGDFQDLEDSEEKPRKRGRPRIKKEENDRVKELEDEIERLNQEKALAEKQVLRLRFEGLVNRWFYEQKLTPVIVNRDDLVNYLEGLETGTLQLDQDETVTTFLIDLLEALPSQID</sequence>
<keyword evidence="3" id="KW-1185">Reference proteome</keyword>
<evidence type="ECO:0000313" key="3">
    <source>
        <dbReference type="Proteomes" id="UP000889800"/>
    </source>
</evidence>
<gene>
    <name evidence="2" type="ordered locus">Synpcc7942_1561</name>
</gene>
<dbReference type="PaxDb" id="1140-Synpcc7942_1561"/>
<dbReference type="BioCyc" id="SYNEL:SYNPCC7942_1561-MONOMER"/>
<dbReference type="AlphaFoldDB" id="Q31MX8"/>
<dbReference type="KEGG" id="syf:Synpcc7942_1561"/>
<reference evidence="3" key="1">
    <citation type="submission" date="2005-08" db="EMBL/GenBank/DDBJ databases">
        <title>Complete sequence of chromosome 1 of Synechococcus elongatus PCC 7942.</title>
        <authorList>
            <consortium name="US DOE Joint Genome Institute"/>
            <person name="Copeland A."/>
            <person name="Lucas S."/>
            <person name="Lapidus A."/>
            <person name="Barry K."/>
            <person name="Detter J.C."/>
            <person name="Glavina T."/>
            <person name="Hammon N."/>
            <person name="Israni S."/>
            <person name="Pitluck S."/>
            <person name="Schmutz J."/>
            <person name="Larimer F."/>
            <person name="Land M."/>
            <person name="Kyrpides N."/>
            <person name="Lykidis A."/>
            <person name="Richardson P."/>
        </authorList>
    </citation>
    <scope>NUCLEOTIDE SEQUENCE [LARGE SCALE GENOMIC DNA]</scope>
    <source>
        <strain evidence="3">ATCC 33912 / PCC 7942 / FACHB-805</strain>
    </source>
</reference>
<evidence type="ECO:0000313" key="2">
    <source>
        <dbReference type="EMBL" id="ABB57591.1"/>
    </source>
</evidence>
<dbReference type="Proteomes" id="UP000889800">
    <property type="component" value="Chromosome"/>
</dbReference>
<accession>Q31MX8</accession>
<name>Q31MX8_SYNE7</name>
<feature type="region of interest" description="Disordered" evidence="1">
    <location>
        <begin position="44"/>
        <end position="83"/>
    </location>
</feature>
<proteinExistence type="predicted"/>